<dbReference type="EMBL" id="LRQG01000106">
    <property type="protein sequence ID" value="KXA38766.1"/>
    <property type="molecule type" value="Genomic_DNA"/>
</dbReference>
<name>A0A133Q789_9BACT</name>
<keyword evidence="2" id="KW-1185">Reference proteome</keyword>
<dbReference type="AlphaFoldDB" id="A0A133Q789"/>
<reference evidence="2" key="1">
    <citation type="submission" date="2016-01" db="EMBL/GenBank/DDBJ databases">
        <authorList>
            <person name="Mitreva M."/>
            <person name="Pepin K.H."/>
            <person name="Mihindukulasuriya K.A."/>
            <person name="Fulton R."/>
            <person name="Fronick C."/>
            <person name="O'Laughlin M."/>
            <person name="Miner T."/>
            <person name="Herter B."/>
            <person name="Rosa B.A."/>
            <person name="Cordes M."/>
            <person name="Tomlinson C."/>
            <person name="Wollam A."/>
            <person name="Palsikar V.B."/>
            <person name="Mardis E.R."/>
            <person name="Wilson R.K."/>
        </authorList>
    </citation>
    <scope>NUCLEOTIDE SEQUENCE [LARGE SCALE GENOMIC DNA]</scope>
    <source>
        <strain evidence="2">MJR7716</strain>
    </source>
</reference>
<proteinExistence type="predicted"/>
<protein>
    <submittedName>
        <fullName evidence="1">Uncharacterized protein</fullName>
    </submittedName>
</protein>
<sequence length="52" mass="6150">MRHFAKISQKQSFRQLIGQLSHGERSPMALRKVTHYCQSRKLLSFPEFTCQI</sequence>
<accession>A0A133Q789</accession>
<organism evidence="1 2">
    <name type="scientific">Prevotella corporis</name>
    <dbReference type="NCBI Taxonomy" id="28128"/>
    <lineage>
        <taxon>Bacteria</taxon>
        <taxon>Pseudomonadati</taxon>
        <taxon>Bacteroidota</taxon>
        <taxon>Bacteroidia</taxon>
        <taxon>Bacteroidales</taxon>
        <taxon>Prevotellaceae</taxon>
        <taxon>Prevotella</taxon>
    </lineage>
</organism>
<feature type="non-terminal residue" evidence="1">
    <location>
        <position position="52"/>
    </location>
</feature>
<evidence type="ECO:0000313" key="2">
    <source>
        <dbReference type="Proteomes" id="UP000070533"/>
    </source>
</evidence>
<comment type="caution">
    <text evidence="1">The sequence shown here is derived from an EMBL/GenBank/DDBJ whole genome shotgun (WGS) entry which is preliminary data.</text>
</comment>
<dbReference type="Proteomes" id="UP000070533">
    <property type="component" value="Unassembled WGS sequence"/>
</dbReference>
<gene>
    <name evidence="1" type="ORF">HMPREF3226_01467</name>
</gene>
<evidence type="ECO:0000313" key="1">
    <source>
        <dbReference type="EMBL" id="KXA38766.1"/>
    </source>
</evidence>